<dbReference type="PATRIC" id="fig|983917.3.peg.2118"/>
<proteinExistence type="predicted"/>
<protein>
    <submittedName>
        <fullName evidence="2">Uncharacterized protein</fullName>
    </submittedName>
</protein>
<organism evidence="2 3">
    <name type="scientific">Rubrivivax gelatinosus (strain NBRC 100245 / IL144)</name>
    <dbReference type="NCBI Taxonomy" id="983917"/>
    <lineage>
        <taxon>Bacteria</taxon>
        <taxon>Pseudomonadati</taxon>
        <taxon>Pseudomonadota</taxon>
        <taxon>Betaproteobacteria</taxon>
        <taxon>Burkholderiales</taxon>
        <taxon>Sphaerotilaceae</taxon>
        <taxon>Rubrivivax</taxon>
    </lineage>
</organism>
<feature type="region of interest" description="Disordered" evidence="1">
    <location>
        <begin position="1"/>
        <end position="43"/>
    </location>
</feature>
<name>I0HR90_RUBGI</name>
<dbReference type="HOGENOM" id="CLU_3239126_0_0_4"/>
<dbReference type="EMBL" id="AP012320">
    <property type="protein sequence ID" value="BAL95527.1"/>
    <property type="molecule type" value="Genomic_DNA"/>
</dbReference>
<evidence type="ECO:0000313" key="2">
    <source>
        <dbReference type="EMBL" id="BAL95527.1"/>
    </source>
</evidence>
<sequence length="43" mass="4684">MKALRQALPSMADRRTDPIRCAVPSGPRTLAPRLPRDGSGDRP</sequence>
<dbReference type="Proteomes" id="UP000007883">
    <property type="component" value="Chromosome"/>
</dbReference>
<evidence type="ECO:0000256" key="1">
    <source>
        <dbReference type="SAM" id="MobiDB-lite"/>
    </source>
</evidence>
<dbReference type="AlphaFoldDB" id="I0HR90"/>
<dbReference type="KEGG" id="rge:RGE_21860"/>
<feature type="compositionally biased region" description="Basic and acidic residues" evidence="1">
    <location>
        <begin position="34"/>
        <end position="43"/>
    </location>
</feature>
<accession>I0HR90</accession>
<reference evidence="2 3" key="1">
    <citation type="journal article" date="2012" name="J. Bacteriol.">
        <title>Complete genome sequence of phototrophic betaproteobacterium Rubrivivax gelatinosus IL144.</title>
        <authorList>
            <person name="Nagashima S."/>
            <person name="Kamimura A."/>
            <person name="Shimizu T."/>
            <person name="Nakamura-isaki S."/>
            <person name="Aono E."/>
            <person name="Sakamoto K."/>
            <person name="Ichikawa N."/>
            <person name="Nakazawa H."/>
            <person name="Sekine M."/>
            <person name="Yamazaki S."/>
            <person name="Fujita N."/>
            <person name="Shimada K."/>
            <person name="Hanada S."/>
            <person name="Nagashima K.V.P."/>
        </authorList>
    </citation>
    <scope>NUCLEOTIDE SEQUENCE [LARGE SCALE GENOMIC DNA]</scope>
    <source>
        <strain evidence="3">NBRC 100245 / IL144</strain>
    </source>
</reference>
<gene>
    <name evidence="2" type="ordered locus">RGE_21860</name>
</gene>
<keyword evidence="3" id="KW-1185">Reference proteome</keyword>
<evidence type="ECO:0000313" key="3">
    <source>
        <dbReference type="Proteomes" id="UP000007883"/>
    </source>
</evidence>